<dbReference type="Proteomes" id="UP000261003">
    <property type="component" value="Unassembled WGS sequence"/>
</dbReference>
<dbReference type="EMBL" id="VULU01000041">
    <property type="protein sequence ID" value="MSS50072.1"/>
    <property type="molecule type" value="Genomic_DNA"/>
</dbReference>
<dbReference type="Proteomes" id="UP000460950">
    <property type="component" value="Unassembled WGS sequence"/>
</dbReference>
<accession>A0A396F608</accession>
<evidence type="ECO:0000313" key="7">
    <source>
        <dbReference type="Proteomes" id="UP000469427"/>
    </source>
</evidence>
<dbReference type="Proteomes" id="UP000469427">
    <property type="component" value="Unassembled WGS sequence"/>
</dbReference>
<sequence length="62" mass="6782">MKKQSAHSCIKDNRFIYGTRDDTGRSLMSQGVPGCPTVPSLIGTGQWDSGTTIEKLKNKDKP</sequence>
<evidence type="ECO:0000256" key="1">
    <source>
        <dbReference type="SAM" id="MobiDB-lite"/>
    </source>
</evidence>
<proteinExistence type="predicted"/>
<dbReference type="EMBL" id="QSTG01000049">
    <property type="protein sequence ID" value="RGM39474.1"/>
    <property type="molecule type" value="Genomic_DNA"/>
</dbReference>
<gene>
    <name evidence="4" type="ORF">DXC16_20330</name>
    <name evidence="3" type="ORF">FYJ30_17655</name>
    <name evidence="2" type="ORF">GAY98_01320</name>
</gene>
<dbReference type="EMBL" id="WDBI01000001">
    <property type="protein sequence ID" value="KAB6530401.1"/>
    <property type="molecule type" value="Genomic_DNA"/>
</dbReference>
<name>A0A396F608_PHOVU</name>
<evidence type="ECO:0000313" key="5">
    <source>
        <dbReference type="Proteomes" id="UP000261003"/>
    </source>
</evidence>
<comment type="caution">
    <text evidence="4">The sequence shown here is derived from an EMBL/GenBank/DDBJ whole genome shotgun (WGS) entry which is preliminary data.</text>
</comment>
<reference evidence="2 7" key="2">
    <citation type="journal article" date="2019" name="Nat. Med.">
        <title>A library of human gut bacterial isolates paired with longitudinal multiomics data enables mechanistic microbiome research.</title>
        <authorList>
            <person name="Poyet M."/>
            <person name="Groussin M."/>
            <person name="Gibbons S.M."/>
            <person name="Avila-Pacheco J."/>
            <person name="Jiang X."/>
            <person name="Kearney S.M."/>
            <person name="Perrotta A.R."/>
            <person name="Berdy B."/>
            <person name="Zhao S."/>
            <person name="Lieberman T.D."/>
            <person name="Swanson P.K."/>
            <person name="Smith M."/>
            <person name="Roesemann S."/>
            <person name="Alexander J.E."/>
            <person name="Rich S.A."/>
            <person name="Livny J."/>
            <person name="Vlamakis H."/>
            <person name="Clish C."/>
            <person name="Bullock K."/>
            <person name="Deik A."/>
            <person name="Scott J."/>
            <person name="Pierce K.A."/>
            <person name="Xavier R.J."/>
            <person name="Alm E.J."/>
        </authorList>
    </citation>
    <scope>NUCLEOTIDE SEQUENCE [LARGE SCALE GENOMIC DNA]</scope>
    <source>
        <strain evidence="2 7">BIOML-A122</strain>
    </source>
</reference>
<dbReference type="AlphaFoldDB" id="A0A396F608"/>
<reference evidence="4 5" key="1">
    <citation type="submission" date="2018-08" db="EMBL/GenBank/DDBJ databases">
        <title>A genome reference for cultivated species of the human gut microbiota.</title>
        <authorList>
            <person name="Zou Y."/>
            <person name="Xue W."/>
            <person name="Luo G."/>
        </authorList>
    </citation>
    <scope>NUCLEOTIDE SEQUENCE [LARGE SCALE GENOMIC DNA]</scope>
    <source>
        <strain evidence="4 5">OM08-13BH</strain>
    </source>
</reference>
<protein>
    <submittedName>
        <fullName evidence="4">Uncharacterized protein</fullName>
    </submittedName>
</protein>
<evidence type="ECO:0000313" key="4">
    <source>
        <dbReference type="EMBL" id="RGM39474.1"/>
    </source>
</evidence>
<reference evidence="3 6" key="3">
    <citation type="submission" date="2019-09" db="EMBL/GenBank/DDBJ databases">
        <title>In-depth cultivation of the pig gut microbiome towards novel bacterial diversity and tailored functional studies.</title>
        <authorList>
            <person name="Wylensek D."/>
            <person name="Hitch T.C.A."/>
            <person name="Clavel T."/>
        </authorList>
    </citation>
    <scope>NUCLEOTIDE SEQUENCE [LARGE SCALE GENOMIC DNA]</scope>
    <source>
        <strain evidence="3 6">WCA-389-WT-3C</strain>
    </source>
</reference>
<evidence type="ECO:0000313" key="6">
    <source>
        <dbReference type="Proteomes" id="UP000460950"/>
    </source>
</evidence>
<evidence type="ECO:0000313" key="2">
    <source>
        <dbReference type="EMBL" id="KAB6530401.1"/>
    </source>
</evidence>
<evidence type="ECO:0000313" key="3">
    <source>
        <dbReference type="EMBL" id="MSS50072.1"/>
    </source>
</evidence>
<dbReference type="RefSeq" id="WP_007558559.1">
    <property type="nucleotide sequence ID" value="NZ_JAHPXE010000035.1"/>
</dbReference>
<organism evidence="4 5">
    <name type="scientific">Phocaeicola vulgatus</name>
    <name type="common">Bacteroides vulgatus</name>
    <dbReference type="NCBI Taxonomy" id="821"/>
    <lineage>
        <taxon>Bacteria</taxon>
        <taxon>Pseudomonadati</taxon>
        <taxon>Bacteroidota</taxon>
        <taxon>Bacteroidia</taxon>
        <taxon>Bacteroidales</taxon>
        <taxon>Bacteroidaceae</taxon>
        <taxon>Phocaeicola</taxon>
    </lineage>
</organism>
<feature type="region of interest" description="Disordered" evidence="1">
    <location>
        <begin position="37"/>
        <end position="62"/>
    </location>
</feature>